<dbReference type="InterPro" id="IPR018488">
    <property type="entry name" value="cNMP-bd_CS"/>
</dbReference>
<feature type="domain" description="Cyclic nucleotide-binding" evidence="2">
    <location>
        <begin position="103"/>
        <end position="211"/>
    </location>
</feature>
<reference evidence="3" key="1">
    <citation type="submission" date="2021-01" db="EMBL/GenBank/DDBJ databases">
        <authorList>
            <person name="Corre E."/>
            <person name="Pelletier E."/>
            <person name="Niang G."/>
            <person name="Scheremetjew M."/>
            <person name="Finn R."/>
            <person name="Kale V."/>
            <person name="Holt S."/>
            <person name="Cochrane G."/>
            <person name="Meng A."/>
            <person name="Brown T."/>
            <person name="Cohen L."/>
        </authorList>
    </citation>
    <scope>NUCLEOTIDE SEQUENCE</scope>
    <source>
        <strain evidence="3">PLY429</strain>
    </source>
</reference>
<dbReference type="AlphaFoldDB" id="A0A7S1SG87"/>
<dbReference type="InterPro" id="IPR000595">
    <property type="entry name" value="cNMP-bd_dom"/>
</dbReference>
<dbReference type="InterPro" id="IPR014710">
    <property type="entry name" value="RmlC-like_jellyroll"/>
</dbReference>
<dbReference type="PRINTS" id="PR00103">
    <property type="entry name" value="CAMPKINASE"/>
</dbReference>
<dbReference type="CDD" id="cd00038">
    <property type="entry name" value="CAP_ED"/>
    <property type="match status" value="2"/>
</dbReference>
<feature type="region of interest" description="Disordered" evidence="1">
    <location>
        <begin position="1"/>
        <end position="55"/>
    </location>
</feature>
<dbReference type="SUPFAM" id="SSF51206">
    <property type="entry name" value="cAMP-binding domain-like"/>
    <property type="match status" value="2"/>
</dbReference>
<evidence type="ECO:0000313" key="3">
    <source>
        <dbReference type="EMBL" id="CAD9197893.1"/>
    </source>
</evidence>
<dbReference type="PROSITE" id="PS00889">
    <property type="entry name" value="CNMP_BINDING_2"/>
    <property type="match status" value="1"/>
</dbReference>
<feature type="compositionally biased region" description="Basic and acidic residues" evidence="1">
    <location>
        <begin position="44"/>
        <end position="55"/>
    </location>
</feature>
<dbReference type="Pfam" id="PF00027">
    <property type="entry name" value="cNMP_binding"/>
    <property type="match status" value="2"/>
</dbReference>
<dbReference type="EMBL" id="HBGG01000227">
    <property type="protein sequence ID" value="CAD9197893.1"/>
    <property type="molecule type" value="Transcribed_RNA"/>
</dbReference>
<dbReference type="PANTHER" id="PTHR23011">
    <property type="entry name" value="CYCLIC NUCLEOTIDE-BINDING DOMAIN CONTAINING PROTEIN"/>
    <property type="match status" value="1"/>
</dbReference>
<organism evidence="3">
    <name type="scientific">Tetraselmis chuii</name>
    <dbReference type="NCBI Taxonomy" id="63592"/>
    <lineage>
        <taxon>Eukaryota</taxon>
        <taxon>Viridiplantae</taxon>
        <taxon>Chlorophyta</taxon>
        <taxon>core chlorophytes</taxon>
        <taxon>Chlorodendrophyceae</taxon>
        <taxon>Chlorodendrales</taxon>
        <taxon>Chlorodendraceae</taxon>
        <taxon>Tetraselmis</taxon>
    </lineage>
</organism>
<evidence type="ECO:0000256" key="1">
    <source>
        <dbReference type="SAM" id="MobiDB-lite"/>
    </source>
</evidence>
<dbReference type="Gene3D" id="2.60.120.10">
    <property type="entry name" value="Jelly Rolls"/>
    <property type="match status" value="2"/>
</dbReference>
<evidence type="ECO:0000259" key="2">
    <source>
        <dbReference type="PROSITE" id="PS50042"/>
    </source>
</evidence>
<dbReference type="PANTHER" id="PTHR23011:SF28">
    <property type="entry name" value="CYCLIC NUCLEOTIDE-BINDING DOMAIN CONTAINING PROTEIN"/>
    <property type="match status" value="1"/>
</dbReference>
<name>A0A7S1SG87_9CHLO</name>
<feature type="domain" description="Cyclic nucleotide-binding" evidence="2">
    <location>
        <begin position="231"/>
        <end position="345"/>
    </location>
</feature>
<feature type="compositionally biased region" description="Basic and acidic residues" evidence="1">
    <location>
        <begin position="16"/>
        <end position="26"/>
    </location>
</feature>
<accession>A0A7S1SG87</accession>
<dbReference type="PROSITE" id="PS50042">
    <property type="entry name" value="CNMP_BINDING_3"/>
    <property type="match status" value="2"/>
</dbReference>
<gene>
    <name evidence="3" type="ORF">TCHU04912_LOCUS126</name>
</gene>
<dbReference type="SMART" id="SM00100">
    <property type="entry name" value="cNMP"/>
    <property type="match status" value="2"/>
</dbReference>
<proteinExistence type="predicted"/>
<protein>
    <recommendedName>
        <fullName evidence="2">Cyclic nucleotide-binding domain-containing protein</fullName>
    </recommendedName>
</protein>
<dbReference type="InterPro" id="IPR018490">
    <property type="entry name" value="cNMP-bd_dom_sf"/>
</dbReference>
<sequence>MPNGISPSGWGQPAQKDAEKSRRQFKPENGVVRPPNGHVRPRAKPAEPRNGRVNQGHEEKVALAHEELRQLNLKKLQFLLKQEHRNADAVRRLVELVHSLCHFFRMLPKSLQVEVCGVMRLETYVRNEVIFTMGDAPDKFYIIASGKVEVCVNEVAGFRSGQFHSVAVLKAGDSFGEMALLLDAPRSATVVVQSTRAELLTVTRDEFQRVLRDLYGVSLQERLLFLRSLQMFEAVPTHHLEAMAHLLQAVVHTEGTVFDVMNDTTVYFVVEGDCRLRRATAKHGEAIPTVKGADPFYDANTISRLGPGNFFGEAALFPQFRHDGWYVEAKTDCKFYIISAPELRQQCSRDIVHVMHSSCLFKFDYFKSRFGVLQQMDVKRKDPTFGMGVTRNIKAAQGKKEGGGTKDRPRTALVSDEPVHLYSLVFVIQKL</sequence>